<dbReference type="InterPro" id="IPR000183">
    <property type="entry name" value="Orn/DAP/Arg_de-COase"/>
</dbReference>
<feature type="binding site" evidence="5">
    <location>
        <position position="341"/>
    </location>
    <ligand>
        <name>substrate</name>
    </ligand>
</feature>
<dbReference type="GO" id="GO:0008836">
    <property type="term" value="F:diaminopimelate decarboxylase activity"/>
    <property type="evidence" value="ECO:0007669"/>
    <property type="project" value="UniProtKB-UniRule"/>
</dbReference>
<dbReference type="AlphaFoldDB" id="A0A517MBT6"/>
<dbReference type="CDD" id="cd06828">
    <property type="entry name" value="PLPDE_III_DapDC"/>
    <property type="match status" value="1"/>
</dbReference>
<dbReference type="Pfam" id="PF00278">
    <property type="entry name" value="Orn_DAP_Arg_deC"/>
    <property type="match status" value="1"/>
</dbReference>
<evidence type="ECO:0000259" key="7">
    <source>
        <dbReference type="Pfam" id="PF00278"/>
    </source>
</evidence>
<dbReference type="RefSeq" id="WP_145350621.1">
    <property type="nucleotide sequence ID" value="NZ_CP036262.1"/>
</dbReference>
<dbReference type="EMBL" id="CP036262">
    <property type="protein sequence ID" value="QDS92350.1"/>
    <property type="molecule type" value="Genomic_DNA"/>
</dbReference>
<evidence type="ECO:0000256" key="3">
    <source>
        <dbReference type="ARBA" id="ARBA00022898"/>
    </source>
</evidence>
<comment type="similarity">
    <text evidence="5">Belongs to the Orn/Lys/Arg decarboxylase class-II family. LysA subfamily.</text>
</comment>
<dbReference type="EC" id="4.1.1.20" evidence="5"/>
<dbReference type="PRINTS" id="PR01179">
    <property type="entry name" value="ODADCRBXLASE"/>
</dbReference>
<comment type="catalytic activity">
    <reaction evidence="5">
        <text>meso-2,6-diaminopimelate + H(+) = L-lysine + CO2</text>
        <dbReference type="Rhea" id="RHEA:15101"/>
        <dbReference type="ChEBI" id="CHEBI:15378"/>
        <dbReference type="ChEBI" id="CHEBI:16526"/>
        <dbReference type="ChEBI" id="CHEBI:32551"/>
        <dbReference type="ChEBI" id="CHEBI:57791"/>
        <dbReference type="EC" id="4.1.1.20"/>
    </reaction>
</comment>
<evidence type="ECO:0000256" key="1">
    <source>
        <dbReference type="ARBA" id="ARBA00001933"/>
    </source>
</evidence>
<comment type="pathway">
    <text evidence="5">Amino-acid biosynthesis; L-lysine biosynthesis via DAP pathway; L-lysine from DL-2,6-diaminopimelate: step 1/1.</text>
</comment>
<evidence type="ECO:0000313" key="10">
    <source>
        <dbReference type="Proteomes" id="UP000320672"/>
    </source>
</evidence>
<dbReference type="InterPro" id="IPR029066">
    <property type="entry name" value="PLP-binding_barrel"/>
</dbReference>
<dbReference type="PANTHER" id="PTHR43727:SF2">
    <property type="entry name" value="GROUP IV DECARBOXYLASE"/>
    <property type="match status" value="1"/>
</dbReference>
<sequence length="417" mass="46232">MSSLPFSEEVIVDAAAEFPTPFYLYDETGIRENAQRLIKAFDWCDFKEFFAVKATPNPAILKALAEEGCGADCSSLAELVLCERIGIRGEEIIFTSNDTPAKDFEKAVELGAIINLDDISHIDYLDQICGLPELLCFRYNPGKPLGSDTAFIIGEPQEAKYGFTRDQLFAGFEDIRRRGVKRFGLHTMVLSNELNSSYFAETAKMIFEVAVDLKKELDLTLEFVNLGGGLGVPYRPEQEPIDLQTISDGIRQLQQQMLVPAGLGSMRICMENGRVMTGPYGVLVTRVLHQKQTYKHYVGVDACMANLMRPGMYGAYHHLSVMGKPTQPDDAPCDVVGSLCENNDKFAIDRPLPAVETGDIIAIHDAGAHGHSMGFQYNGKLRSAEYLRTTDGTIKQIRRAETLDDYFATLDLPTQGQ</sequence>
<evidence type="ECO:0000313" key="9">
    <source>
        <dbReference type="EMBL" id="QDS92350.1"/>
    </source>
</evidence>
<feature type="binding site" evidence="5">
    <location>
        <position position="309"/>
    </location>
    <ligand>
        <name>substrate</name>
    </ligand>
</feature>
<dbReference type="GO" id="GO:0009089">
    <property type="term" value="P:lysine biosynthetic process via diaminopimelate"/>
    <property type="evidence" value="ECO:0007669"/>
    <property type="project" value="UniProtKB-UniRule"/>
</dbReference>
<feature type="domain" description="Orn/DAP/Arg decarboxylase 2 N-terminal" evidence="8">
    <location>
        <begin position="30"/>
        <end position="277"/>
    </location>
</feature>
<dbReference type="SUPFAM" id="SSF51419">
    <property type="entry name" value="PLP-binding barrel"/>
    <property type="match status" value="1"/>
</dbReference>
<dbReference type="UniPathway" id="UPA00034">
    <property type="reaction ID" value="UER00027"/>
</dbReference>
<reference evidence="9 10" key="1">
    <citation type="submission" date="2019-02" db="EMBL/GenBank/DDBJ databases">
        <title>Deep-cultivation of Planctomycetes and their phenomic and genomic characterization uncovers novel biology.</title>
        <authorList>
            <person name="Wiegand S."/>
            <person name="Jogler M."/>
            <person name="Boedeker C."/>
            <person name="Pinto D."/>
            <person name="Vollmers J."/>
            <person name="Rivas-Marin E."/>
            <person name="Kohn T."/>
            <person name="Peeters S.H."/>
            <person name="Heuer A."/>
            <person name="Rast P."/>
            <person name="Oberbeckmann S."/>
            <person name="Bunk B."/>
            <person name="Jeske O."/>
            <person name="Meyerdierks A."/>
            <person name="Storesund J.E."/>
            <person name="Kallscheuer N."/>
            <person name="Luecker S."/>
            <person name="Lage O.M."/>
            <person name="Pohl T."/>
            <person name="Merkel B.J."/>
            <person name="Hornburger P."/>
            <person name="Mueller R.-W."/>
            <person name="Bruemmer F."/>
            <person name="Labrenz M."/>
            <person name="Spormann A.M."/>
            <person name="Op den Camp H."/>
            <person name="Overmann J."/>
            <person name="Amann R."/>
            <person name="Jetten M.S.M."/>
            <person name="Mascher T."/>
            <person name="Medema M.H."/>
            <person name="Devos D.P."/>
            <person name="Kaster A.-K."/>
            <person name="Ovreas L."/>
            <person name="Rohde M."/>
            <person name="Galperin M.Y."/>
            <person name="Jogler C."/>
        </authorList>
    </citation>
    <scope>NUCLEOTIDE SEQUENCE [LARGE SCALE GENOMIC DNA]</scope>
    <source>
        <strain evidence="9 10">FF011L</strain>
    </source>
</reference>
<comment type="subunit">
    <text evidence="5">Homodimer.</text>
</comment>
<keyword evidence="4 5" id="KW-0456">Lyase</keyword>
<dbReference type="HAMAP" id="MF_02120">
    <property type="entry name" value="LysA"/>
    <property type="match status" value="1"/>
</dbReference>
<feature type="modified residue" description="N6-(pyridoxal phosphate)lysine" evidence="5 6">
    <location>
        <position position="53"/>
    </location>
</feature>
<comment type="caution">
    <text evidence="5">Lacks conserved residue(s) required for the propagation of feature annotation.</text>
</comment>
<evidence type="ECO:0000256" key="6">
    <source>
        <dbReference type="PIRSR" id="PIRSR600183-50"/>
    </source>
</evidence>
<dbReference type="OrthoDB" id="9802241at2"/>
<evidence type="ECO:0000256" key="2">
    <source>
        <dbReference type="ARBA" id="ARBA00022793"/>
    </source>
</evidence>
<keyword evidence="3 5" id="KW-0663">Pyridoxal phosphate</keyword>
<dbReference type="Gene3D" id="2.40.37.10">
    <property type="entry name" value="Lyase, Ornithine Decarboxylase, Chain A, domain 1"/>
    <property type="match status" value="1"/>
</dbReference>
<dbReference type="InterPro" id="IPR002986">
    <property type="entry name" value="DAP_deCOOHase_LysA"/>
</dbReference>
<gene>
    <name evidence="9" type="primary">lysA_1</name>
    <name evidence="5" type="synonym">lysA</name>
    <name evidence="9" type="ORF">FF011L_10920</name>
</gene>
<evidence type="ECO:0000256" key="4">
    <source>
        <dbReference type="ARBA" id="ARBA00023239"/>
    </source>
</evidence>
<feature type="binding site" evidence="5">
    <location>
        <position position="313"/>
    </location>
    <ligand>
        <name>substrate</name>
    </ligand>
</feature>
<dbReference type="KEGG" id="rml:FF011L_10920"/>
<evidence type="ECO:0000256" key="5">
    <source>
        <dbReference type="HAMAP-Rule" id="MF_02120"/>
    </source>
</evidence>
<dbReference type="Gene3D" id="3.20.20.10">
    <property type="entry name" value="Alanine racemase"/>
    <property type="match status" value="1"/>
</dbReference>
<dbReference type="Proteomes" id="UP000320672">
    <property type="component" value="Chromosome"/>
</dbReference>
<feature type="binding site" evidence="5">
    <location>
        <begin position="271"/>
        <end position="274"/>
    </location>
    <ligand>
        <name>pyridoxal 5'-phosphate</name>
        <dbReference type="ChEBI" id="CHEBI:597326"/>
    </ligand>
</feature>
<dbReference type="InterPro" id="IPR022643">
    <property type="entry name" value="De-COase2_C"/>
</dbReference>
<proteinExistence type="inferred from homology"/>
<organism evidence="9 10">
    <name type="scientific">Roseimaritima multifibrata</name>
    <dbReference type="NCBI Taxonomy" id="1930274"/>
    <lineage>
        <taxon>Bacteria</taxon>
        <taxon>Pseudomonadati</taxon>
        <taxon>Planctomycetota</taxon>
        <taxon>Planctomycetia</taxon>
        <taxon>Pirellulales</taxon>
        <taxon>Pirellulaceae</taxon>
        <taxon>Roseimaritima</taxon>
    </lineage>
</organism>
<protein>
    <recommendedName>
        <fullName evidence="5">Diaminopimelate decarboxylase</fullName>
        <shortName evidence="5">DAP decarboxylase</shortName>
        <shortName evidence="5">DAPDC</shortName>
        <ecNumber evidence="5">4.1.1.20</ecNumber>
    </recommendedName>
</protein>
<evidence type="ECO:0000259" key="8">
    <source>
        <dbReference type="Pfam" id="PF02784"/>
    </source>
</evidence>
<dbReference type="PANTHER" id="PTHR43727">
    <property type="entry name" value="DIAMINOPIMELATE DECARBOXYLASE"/>
    <property type="match status" value="1"/>
</dbReference>
<dbReference type="InterPro" id="IPR009006">
    <property type="entry name" value="Ala_racemase/Decarboxylase_C"/>
</dbReference>
<feature type="domain" description="Orn/DAP/Arg decarboxylase 2 C-terminal" evidence="7">
    <location>
        <begin position="22"/>
        <end position="367"/>
    </location>
</feature>
<name>A0A517MBT6_9BACT</name>
<dbReference type="Pfam" id="PF02784">
    <property type="entry name" value="Orn_Arg_deC_N"/>
    <property type="match status" value="1"/>
</dbReference>
<keyword evidence="10" id="KW-1185">Reference proteome</keyword>
<dbReference type="GO" id="GO:0030170">
    <property type="term" value="F:pyridoxal phosphate binding"/>
    <property type="evidence" value="ECO:0007669"/>
    <property type="project" value="UniProtKB-UniRule"/>
</dbReference>
<keyword evidence="2 5" id="KW-0210">Decarboxylase</keyword>
<comment type="function">
    <text evidence="5">Specifically catalyzes the decarboxylation of meso-diaminopimelate (meso-DAP) to L-lysine.</text>
</comment>
<dbReference type="FunFam" id="3.20.20.10:FF:000003">
    <property type="entry name" value="Diaminopimelate decarboxylase"/>
    <property type="match status" value="1"/>
</dbReference>
<feature type="active site" description="Proton donor" evidence="6">
    <location>
        <position position="340"/>
    </location>
</feature>
<keyword evidence="5" id="KW-0028">Amino-acid biosynthesis</keyword>
<feature type="binding site" evidence="5">
    <location>
        <position position="274"/>
    </location>
    <ligand>
        <name>substrate</name>
    </ligand>
</feature>
<accession>A0A517MBT6</accession>
<dbReference type="SUPFAM" id="SSF50621">
    <property type="entry name" value="Alanine racemase C-terminal domain-like"/>
    <property type="match status" value="1"/>
</dbReference>
<dbReference type="PRINTS" id="PR01181">
    <property type="entry name" value="DAPDCRBXLASE"/>
</dbReference>
<comment type="cofactor">
    <cofactor evidence="1 5 6">
        <name>pyridoxal 5'-phosphate</name>
        <dbReference type="ChEBI" id="CHEBI:597326"/>
    </cofactor>
</comment>
<feature type="binding site" evidence="5">
    <location>
        <position position="229"/>
    </location>
    <ligand>
        <name>pyridoxal 5'-phosphate</name>
        <dbReference type="ChEBI" id="CHEBI:597326"/>
    </ligand>
</feature>
<dbReference type="InterPro" id="IPR022644">
    <property type="entry name" value="De-COase2_N"/>
</dbReference>
<keyword evidence="5" id="KW-0457">Lysine biosynthesis</keyword>